<evidence type="ECO:0000256" key="7">
    <source>
        <dbReference type="ARBA" id="ARBA00023277"/>
    </source>
</evidence>
<keyword evidence="4 10" id="KW-0732">Signal</keyword>
<dbReference type="EC" id="3.2.1.14" evidence="2"/>
<evidence type="ECO:0000256" key="8">
    <source>
        <dbReference type="ARBA" id="ARBA00023295"/>
    </source>
</evidence>
<feature type="signal peptide" evidence="10">
    <location>
        <begin position="1"/>
        <end position="25"/>
    </location>
</feature>
<evidence type="ECO:0000256" key="5">
    <source>
        <dbReference type="ARBA" id="ARBA00022801"/>
    </source>
</evidence>
<dbReference type="GO" id="GO:0006032">
    <property type="term" value="P:chitin catabolic process"/>
    <property type="evidence" value="ECO:0007669"/>
    <property type="project" value="UniProtKB-KW"/>
</dbReference>
<evidence type="ECO:0000256" key="2">
    <source>
        <dbReference type="ARBA" id="ARBA00012729"/>
    </source>
</evidence>
<dbReference type="PANTHER" id="PTHR42976:SF1">
    <property type="entry name" value="GH18 DOMAIN-CONTAINING PROTEIN-RELATED"/>
    <property type="match status" value="1"/>
</dbReference>
<dbReference type="EMBL" id="JAHJDP010000087">
    <property type="protein sequence ID" value="MBU2692285.1"/>
    <property type="molecule type" value="Genomic_DNA"/>
</dbReference>
<protein>
    <recommendedName>
        <fullName evidence="2">chitinase</fullName>
        <ecNumber evidence="2">3.2.1.14</ecNumber>
    </recommendedName>
</protein>
<sequence length="444" mass="48369">MSKNTIILNLWLCLPLGLWTSPSPASPQPLSAVSWPHHLFSPYVDAVIWPTFDFINAIDEIGIKYFNLGFVVAAAPDDCTPSWGTYYPVDAGYLQTEIGAIRDRGGDVVVSFGGAANTELGLSCGNSEDLRQAYQQVIDAYNLTRIDFDIEGTWIGDEPSVERRSQAIAALQEYAAGGGRELSVWFTLPVLPTGLLPDALNLLESALHYGVEIAGVNIMTMNYGDVPAPNPNGQMGEYAIESATSLFYQLQGLYNDAGFPRPDEELWHMIGVTPMIGLNDVTTEVFYPEDAEELLAFAQAQHIGMLSFWSLNRDGPCSGGEIPYVSPNCSSILQEPFEFSSILLPFSGGAASAPGAPGSVAECRISPNPFYGSTTIVYDVKVAGPLRLDVYDIRGRRIETLVEQFFEAGRYKEYWGAAHLAAGVYFLRFEGAGITVTKQLVLVK</sequence>
<evidence type="ECO:0000259" key="11">
    <source>
        <dbReference type="PROSITE" id="PS51910"/>
    </source>
</evidence>
<reference evidence="12" key="1">
    <citation type="submission" date="2021-05" db="EMBL/GenBank/DDBJ databases">
        <title>Energy efficiency and biological interactions define the core microbiome of deep oligotrophic groundwater.</title>
        <authorList>
            <person name="Mehrshad M."/>
            <person name="Lopez-Fernandez M."/>
            <person name="Bell E."/>
            <person name="Bernier-Latmani R."/>
            <person name="Bertilsson S."/>
            <person name="Dopson M."/>
        </authorList>
    </citation>
    <scope>NUCLEOTIDE SEQUENCE</scope>
    <source>
        <strain evidence="12">Modern_marine.mb.64</strain>
    </source>
</reference>
<evidence type="ECO:0000256" key="9">
    <source>
        <dbReference type="ARBA" id="ARBA00023326"/>
    </source>
</evidence>
<organism evidence="12 13">
    <name type="scientific">Eiseniibacteriota bacterium</name>
    <dbReference type="NCBI Taxonomy" id="2212470"/>
    <lineage>
        <taxon>Bacteria</taxon>
        <taxon>Candidatus Eiseniibacteriota</taxon>
    </lineage>
</organism>
<dbReference type="FunFam" id="3.20.20.80:FF:000118">
    <property type="entry name" value="Probable bifunctional chitinase/lysozyme"/>
    <property type="match status" value="1"/>
</dbReference>
<evidence type="ECO:0000313" key="13">
    <source>
        <dbReference type="Proteomes" id="UP000777784"/>
    </source>
</evidence>
<evidence type="ECO:0000256" key="3">
    <source>
        <dbReference type="ARBA" id="ARBA00022669"/>
    </source>
</evidence>
<dbReference type="PROSITE" id="PS51910">
    <property type="entry name" value="GH18_2"/>
    <property type="match status" value="1"/>
</dbReference>
<dbReference type="GO" id="GO:0008843">
    <property type="term" value="F:endochitinase activity"/>
    <property type="evidence" value="ECO:0007669"/>
    <property type="project" value="UniProtKB-EC"/>
</dbReference>
<dbReference type="Gene3D" id="3.20.20.80">
    <property type="entry name" value="Glycosidases"/>
    <property type="match status" value="1"/>
</dbReference>
<dbReference type="SUPFAM" id="SSF51445">
    <property type="entry name" value="(Trans)glycosidases"/>
    <property type="match status" value="1"/>
</dbReference>
<keyword evidence="6" id="KW-0146">Chitin degradation</keyword>
<feature type="chain" id="PRO_5036865529" description="chitinase" evidence="10">
    <location>
        <begin position="26"/>
        <end position="444"/>
    </location>
</feature>
<name>A0A948RWF2_UNCEI</name>
<keyword evidence="8" id="KW-0326">Glycosidase</keyword>
<dbReference type="InterPro" id="IPR052750">
    <property type="entry name" value="GH18_Chitinase"/>
</dbReference>
<keyword evidence="7" id="KW-0119">Carbohydrate metabolism</keyword>
<keyword evidence="5" id="KW-0378">Hydrolase</keyword>
<gene>
    <name evidence="12" type="ORF">KJ970_15285</name>
</gene>
<evidence type="ECO:0000256" key="6">
    <source>
        <dbReference type="ARBA" id="ARBA00023024"/>
    </source>
</evidence>
<proteinExistence type="predicted"/>
<accession>A0A948RWF2</accession>
<dbReference type="CDD" id="cd06543">
    <property type="entry name" value="GH18_PF-ChiA-like"/>
    <property type="match status" value="1"/>
</dbReference>
<dbReference type="InterPro" id="IPR017853">
    <property type="entry name" value="GH"/>
</dbReference>
<feature type="domain" description="GH18" evidence="11">
    <location>
        <begin position="43"/>
        <end position="350"/>
    </location>
</feature>
<evidence type="ECO:0000256" key="10">
    <source>
        <dbReference type="SAM" id="SignalP"/>
    </source>
</evidence>
<evidence type="ECO:0000256" key="1">
    <source>
        <dbReference type="ARBA" id="ARBA00000822"/>
    </source>
</evidence>
<keyword evidence="9" id="KW-0624">Polysaccharide degradation</keyword>
<dbReference type="PANTHER" id="PTHR42976">
    <property type="entry name" value="BIFUNCTIONAL CHITINASE/LYSOZYME-RELATED"/>
    <property type="match status" value="1"/>
</dbReference>
<dbReference type="Proteomes" id="UP000777784">
    <property type="component" value="Unassembled WGS sequence"/>
</dbReference>
<dbReference type="InterPro" id="IPR026444">
    <property type="entry name" value="Secre_tail"/>
</dbReference>
<dbReference type="InterPro" id="IPR001223">
    <property type="entry name" value="Glyco_hydro18_cat"/>
</dbReference>
<keyword evidence="3" id="KW-0147">Chitin-binding</keyword>
<evidence type="ECO:0000256" key="4">
    <source>
        <dbReference type="ARBA" id="ARBA00022729"/>
    </source>
</evidence>
<dbReference type="GO" id="GO:0000272">
    <property type="term" value="P:polysaccharide catabolic process"/>
    <property type="evidence" value="ECO:0007669"/>
    <property type="project" value="UniProtKB-KW"/>
</dbReference>
<dbReference type="GO" id="GO:0008061">
    <property type="term" value="F:chitin binding"/>
    <property type="evidence" value="ECO:0007669"/>
    <property type="project" value="UniProtKB-KW"/>
</dbReference>
<comment type="caution">
    <text evidence="12">The sequence shown here is derived from an EMBL/GenBank/DDBJ whole genome shotgun (WGS) entry which is preliminary data.</text>
</comment>
<comment type="catalytic activity">
    <reaction evidence="1">
        <text>Random endo-hydrolysis of N-acetyl-beta-D-glucosaminide (1-&gt;4)-beta-linkages in chitin and chitodextrins.</text>
        <dbReference type="EC" id="3.2.1.14"/>
    </reaction>
</comment>
<dbReference type="NCBIfam" id="TIGR04183">
    <property type="entry name" value="Por_Secre_tail"/>
    <property type="match status" value="1"/>
</dbReference>
<dbReference type="AlphaFoldDB" id="A0A948RWF2"/>
<evidence type="ECO:0000313" key="12">
    <source>
        <dbReference type="EMBL" id="MBU2692285.1"/>
    </source>
</evidence>